<evidence type="ECO:0000313" key="3">
    <source>
        <dbReference type="Proteomes" id="UP000800094"/>
    </source>
</evidence>
<protein>
    <recommendedName>
        <fullName evidence="1">SH3b domain-containing protein</fullName>
    </recommendedName>
</protein>
<dbReference type="CDD" id="cd00174">
    <property type="entry name" value="SH3"/>
    <property type="match status" value="1"/>
</dbReference>
<dbReference type="OrthoDB" id="3797359at2759"/>
<dbReference type="InterPro" id="IPR003646">
    <property type="entry name" value="SH3-like_bac-type"/>
</dbReference>
<organism evidence="2 3">
    <name type="scientific">Trematosphaeria pertusa</name>
    <dbReference type="NCBI Taxonomy" id="390896"/>
    <lineage>
        <taxon>Eukaryota</taxon>
        <taxon>Fungi</taxon>
        <taxon>Dikarya</taxon>
        <taxon>Ascomycota</taxon>
        <taxon>Pezizomycotina</taxon>
        <taxon>Dothideomycetes</taxon>
        <taxon>Pleosporomycetidae</taxon>
        <taxon>Pleosporales</taxon>
        <taxon>Massarineae</taxon>
        <taxon>Trematosphaeriaceae</taxon>
        <taxon>Trematosphaeria</taxon>
    </lineage>
</organism>
<dbReference type="EMBL" id="ML987194">
    <property type="protein sequence ID" value="KAF2249877.1"/>
    <property type="molecule type" value="Genomic_DNA"/>
</dbReference>
<dbReference type="InterPro" id="IPR036028">
    <property type="entry name" value="SH3-like_dom_sf"/>
</dbReference>
<dbReference type="GeneID" id="54586536"/>
<gene>
    <name evidence="2" type="ORF">BU26DRAFT_563772</name>
</gene>
<dbReference type="SUPFAM" id="SSF50044">
    <property type="entry name" value="SH3-domain"/>
    <property type="match status" value="1"/>
</dbReference>
<evidence type="ECO:0000313" key="2">
    <source>
        <dbReference type="EMBL" id="KAF2249877.1"/>
    </source>
</evidence>
<dbReference type="AlphaFoldDB" id="A0A6A6II76"/>
<proteinExistence type="predicted"/>
<sequence>MALSSPANAVDVSAALTQLEALEADQYFVAFGPAGIQFCGTPNGYSANQLPPKIVKDLRGRQIKKVVWASFGSEPNSFFFAYEMKDGSPGFRLGKAVPTALQPFIKYASSTTLELALSLRVQLGADGSYVAWAGPNWTSFKVPSGLSSALYQLSSVHIEGKGGTLKSGSLDYVAWHNNGSYYLKGAEHSWKFQSAFMNQGWNDLWRGYNCDLLTPPELADLAYVAIDPHSQKGDTFMFIKKQQLGIEPAFVLKFESEDMISRVPPSPPADATSGLPQIPHQVVSHANHAEDPQHYHWAFSKRAGRPHPKESWELELKRGERVKVIKEMGRDWYVVLNRHGVKGWVHSSWLDFRGLQLHADPREAYARWTADTEKMLTTPGTIRNFPHLASYLDACAKDLCKAMKQDSRGIGICVHDLHELLRGSGQYSLDHLKAERNKWHPDKFARFCHPESRDDLKPKAEALFVLFGVLMDWMENPLEK</sequence>
<dbReference type="RefSeq" id="XP_033684881.1">
    <property type="nucleotide sequence ID" value="XM_033833206.1"/>
</dbReference>
<dbReference type="Proteomes" id="UP000800094">
    <property type="component" value="Unassembled WGS sequence"/>
</dbReference>
<evidence type="ECO:0000259" key="1">
    <source>
        <dbReference type="Pfam" id="PF08239"/>
    </source>
</evidence>
<accession>A0A6A6II76</accession>
<keyword evidence="3" id="KW-1185">Reference proteome</keyword>
<name>A0A6A6II76_9PLEO</name>
<dbReference type="Gene3D" id="2.30.30.40">
    <property type="entry name" value="SH3 Domains"/>
    <property type="match status" value="1"/>
</dbReference>
<reference evidence="2" key="1">
    <citation type="journal article" date="2020" name="Stud. Mycol.">
        <title>101 Dothideomycetes genomes: a test case for predicting lifestyles and emergence of pathogens.</title>
        <authorList>
            <person name="Haridas S."/>
            <person name="Albert R."/>
            <person name="Binder M."/>
            <person name="Bloem J."/>
            <person name="Labutti K."/>
            <person name="Salamov A."/>
            <person name="Andreopoulos B."/>
            <person name="Baker S."/>
            <person name="Barry K."/>
            <person name="Bills G."/>
            <person name="Bluhm B."/>
            <person name="Cannon C."/>
            <person name="Castanera R."/>
            <person name="Culley D."/>
            <person name="Daum C."/>
            <person name="Ezra D."/>
            <person name="Gonzalez J."/>
            <person name="Henrissat B."/>
            <person name="Kuo A."/>
            <person name="Liang C."/>
            <person name="Lipzen A."/>
            <person name="Lutzoni F."/>
            <person name="Magnuson J."/>
            <person name="Mondo S."/>
            <person name="Nolan M."/>
            <person name="Ohm R."/>
            <person name="Pangilinan J."/>
            <person name="Park H.-J."/>
            <person name="Ramirez L."/>
            <person name="Alfaro M."/>
            <person name="Sun H."/>
            <person name="Tritt A."/>
            <person name="Yoshinaga Y."/>
            <person name="Zwiers L.-H."/>
            <person name="Turgeon B."/>
            <person name="Goodwin S."/>
            <person name="Spatafora J."/>
            <person name="Crous P."/>
            <person name="Grigoriev I."/>
        </authorList>
    </citation>
    <scope>NUCLEOTIDE SEQUENCE</scope>
    <source>
        <strain evidence="2">CBS 122368</strain>
    </source>
</reference>
<feature type="domain" description="SH3b" evidence="1">
    <location>
        <begin position="316"/>
        <end position="351"/>
    </location>
</feature>
<dbReference type="Pfam" id="PF08239">
    <property type="entry name" value="SH3_3"/>
    <property type="match status" value="1"/>
</dbReference>